<reference evidence="2 3" key="1">
    <citation type="submission" date="2019-08" db="EMBL/GenBank/DDBJ databases">
        <title>A chromosome-level genome assembly, high-density linkage maps, and genome scans reveal the genomic architecture of hybrid incompatibilities underlying speciation via character displacement in darters (Percidae: Etheostominae).</title>
        <authorList>
            <person name="Moran R.L."/>
            <person name="Catchen J.M."/>
            <person name="Fuller R.C."/>
        </authorList>
    </citation>
    <scope>NUCLEOTIDE SEQUENCE [LARGE SCALE GENOMIC DNA]</scope>
    <source>
        <strain evidence="2">EspeVRDwgs_2016</strain>
        <tissue evidence="2">Muscle</tissue>
    </source>
</reference>
<dbReference type="AlphaFoldDB" id="A0A5J5DNB5"/>
<organism evidence="2 3">
    <name type="scientific">Etheostoma spectabile</name>
    <name type="common">orangethroat darter</name>
    <dbReference type="NCBI Taxonomy" id="54343"/>
    <lineage>
        <taxon>Eukaryota</taxon>
        <taxon>Metazoa</taxon>
        <taxon>Chordata</taxon>
        <taxon>Craniata</taxon>
        <taxon>Vertebrata</taxon>
        <taxon>Euteleostomi</taxon>
        <taxon>Actinopterygii</taxon>
        <taxon>Neopterygii</taxon>
        <taxon>Teleostei</taxon>
        <taxon>Neoteleostei</taxon>
        <taxon>Acanthomorphata</taxon>
        <taxon>Eupercaria</taxon>
        <taxon>Perciformes</taxon>
        <taxon>Percoidei</taxon>
        <taxon>Percidae</taxon>
        <taxon>Etheostomatinae</taxon>
        <taxon>Etheostoma</taxon>
    </lineage>
</organism>
<feature type="compositionally biased region" description="Basic and acidic residues" evidence="1">
    <location>
        <begin position="20"/>
        <end position="36"/>
    </location>
</feature>
<proteinExistence type="predicted"/>
<feature type="region of interest" description="Disordered" evidence="1">
    <location>
        <begin position="186"/>
        <end position="205"/>
    </location>
</feature>
<sequence length="330" mass="36428">MIRPKLQELFQHYVPGLRMEETLQPEKQESEYKNPNEDQGGMFRRLRDRDLLRKRKAEAEEKETNQWVLGMESQKKRPRAESGMKRRGRPKKSEPTPQISVIQEEPTVLQEAPSVVEVVPEPAEVIPDQTPGSLSPLLAPESQPSSVLAGPALLPVFGSIKSPVFAPALTSPSQIYPTPVLFSPSAPAPSTAKAPIPVQDSSPAPEAVPVPALTQAPVPAAAPPQVETFFTESQSREALNLIEDLGPDEEEDVSPCLDKRSDEELIFIILYISKMSSLCDCCGEHINKLNQQISVMRKEVKNLRQMLDSGVRAHRKHMISIQSAVAKVGL</sequence>
<feature type="compositionally biased region" description="Low complexity" evidence="1">
    <location>
        <begin position="186"/>
        <end position="195"/>
    </location>
</feature>
<dbReference type="Proteomes" id="UP000327493">
    <property type="component" value="Chromosome 2"/>
</dbReference>
<feature type="compositionally biased region" description="Basic and acidic residues" evidence="1">
    <location>
        <begin position="45"/>
        <end position="64"/>
    </location>
</feature>
<evidence type="ECO:0000313" key="2">
    <source>
        <dbReference type="EMBL" id="KAA8594703.1"/>
    </source>
</evidence>
<evidence type="ECO:0000256" key="1">
    <source>
        <dbReference type="SAM" id="MobiDB-lite"/>
    </source>
</evidence>
<accession>A0A5J5DNB5</accession>
<feature type="compositionally biased region" description="Basic and acidic residues" evidence="1">
    <location>
        <begin position="73"/>
        <end position="84"/>
    </location>
</feature>
<feature type="region of interest" description="Disordered" evidence="1">
    <location>
        <begin position="126"/>
        <end position="145"/>
    </location>
</feature>
<keyword evidence="3" id="KW-1185">Reference proteome</keyword>
<protein>
    <submittedName>
        <fullName evidence="2">Uncharacterized protein</fullName>
    </submittedName>
</protein>
<name>A0A5J5DNB5_9PERO</name>
<feature type="region of interest" description="Disordered" evidence="1">
    <location>
        <begin position="20"/>
        <end position="107"/>
    </location>
</feature>
<gene>
    <name evidence="2" type="ORF">FQN60_011838</name>
</gene>
<comment type="caution">
    <text evidence="2">The sequence shown here is derived from an EMBL/GenBank/DDBJ whole genome shotgun (WGS) entry which is preliminary data.</text>
</comment>
<evidence type="ECO:0000313" key="3">
    <source>
        <dbReference type="Proteomes" id="UP000327493"/>
    </source>
</evidence>
<dbReference type="EMBL" id="VOFY01000002">
    <property type="protein sequence ID" value="KAA8594703.1"/>
    <property type="molecule type" value="Genomic_DNA"/>
</dbReference>